<proteinExistence type="predicted"/>
<evidence type="ECO:0000313" key="1">
    <source>
        <dbReference type="EMBL" id="GHI42677.1"/>
    </source>
</evidence>
<dbReference type="Proteomes" id="UP001050808">
    <property type="component" value="Unassembled WGS sequence"/>
</dbReference>
<gene>
    <name evidence="1" type="ORF">Sviol_70850</name>
</gene>
<keyword evidence="2" id="KW-1185">Reference proteome</keyword>
<protein>
    <submittedName>
        <fullName evidence="1">Uncharacterized protein</fullName>
    </submittedName>
</protein>
<accession>A0ABQ3QZJ0</accession>
<dbReference type="RefSeq" id="WP_189968098.1">
    <property type="nucleotide sequence ID" value="NZ_BMUA01000022.1"/>
</dbReference>
<comment type="caution">
    <text evidence="1">The sequence shown here is derived from an EMBL/GenBank/DDBJ whole genome shotgun (WGS) entry which is preliminary data.</text>
</comment>
<name>A0ABQ3QZJ0_9ACTN</name>
<reference evidence="1" key="1">
    <citation type="submission" date="2024-05" db="EMBL/GenBank/DDBJ databases">
        <title>Whole genome shotgun sequence of Streptomyces violascens NBRC 12920.</title>
        <authorList>
            <person name="Komaki H."/>
            <person name="Tamura T."/>
        </authorList>
    </citation>
    <scope>NUCLEOTIDE SEQUENCE</scope>
    <source>
        <strain evidence="1">NBRC 12920</strain>
    </source>
</reference>
<evidence type="ECO:0000313" key="2">
    <source>
        <dbReference type="Proteomes" id="UP001050808"/>
    </source>
</evidence>
<dbReference type="EMBL" id="BNDY01000017">
    <property type="protein sequence ID" value="GHI42677.1"/>
    <property type="molecule type" value="Genomic_DNA"/>
</dbReference>
<organism evidence="1 2">
    <name type="scientific">Streptomyces violascens</name>
    <dbReference type="NCBI Taxonomy" id="67381"/>
    <lineage>
        <taxon>Bacteria</taxon>
        <taxon>Bacillati</taxon>
        <taxon>Actinomycetota</taxon>
        <taxon>Actinomycetes</taxon>
        <taxon>Kitasatosporales</taxon>
        <taxon>Streptomycetaceae</taxon>
        <taxon>Streptomyces</taxon>
    </lineage>
</organism>
<sequence>MPVARRGAEDLLKLILSGSLFHGLDAQLIASDLVLARSIQEVLDSFGPGVEYFTNHGHAEDGEEAQFLVTGFHFNSLAVTLYDICPISVDSDRILVAWRFEDA</sequence>